<dbReference type="HOGENOM" id="CLU_000022_19_1_1"/>
<dbReference type="Gene3D" id="3.30.300.30">
    <property type="match status" value="1"/>
</dbReference>
<dbReference type="UniPathway" id="UPA00033">
    <property type="reaction ID" value="UER00032"/>
</dbReference>
<keyword evidence="13" id="KW-0457">Lysine biosynthesis</keyword>
<dbReference type="Pfam" id="PF00501">
    <property type="entry name" value="AMP-binding"/>
    <property type="match status" value="1"/>
</dbReference>
<evidence type="ECO:0000256" key="13">
    <source>
        <dbReference type="ARBA" id="ARBA00023154"/>
    </source>
</evidence>
<dbReference type="GO" id="GO:0019878">
    <property type="term" value="P:lysine biosynthetic process via aminoadipic acid"/>
    <property type="evidence" value="ECO:0007669"/>
    <property type="project" value="UniProtKB-UniPathway"/>
</dbReference>
<gene>
    <name evidence="21" type="ORF">SAPIO_CDS9122</name>
</gene>
<dbReference type="PROSITE" id="PS00455">
    <property type="entry name" value="AMP_BINDING"/>
    <property type="match status" value="1"/>
</dbReference>
<protein>
    <recommendedName>
        <fullName evidence="15">Alpha-aminoadipate reductase</fullName>
        <ecNumber evidence="6">1.2.1.31</ecNumber>
        <ecNumber evidence="5">1.2.1.95</ecNumber>
    </recommendedName>
    <alternativeName>
        <fullName evidence="14">L-aminoadipate-semialdehyde dehydrogenase</fullName>
    </alternativeName>
</protein>
<evidence type="ECO:0000256" key="4">
    <source>
        <dbReference type="ARBA" id="ARBA00006432"/>
    </source>
</evidence>
<dbReference type="PROSITE" id="PS50075">
    <property type="entry name" value="CARRIER"/>
    <property type="match status" value="1"/>
</dbReference>
<comment type="catalytic activity">
    <reaction evidence="16">
        <text>(S)-2-amino-6-oxohexanoate + AMP + diphosphate + NADP(+) = L-2-aminoadipate + ATP + NADPH + H(+)</text>
        <dbReference type="Rhea" id="RHEA:46936"/>
        <dbReference type="ChEBI" id="CHEBI:15378"/>
        <dbReference type="ChEBI" id="CHEBI:30616"/>
        <dbReference type="ChEBI" id="CHEBI:33019"/>
        <dbReference type="ChEBI" id="CHEBI:57783"/>
        <dbReference type="ChEBI" id="CHEBI:58321"/>
        <dbReference type="ChEBI" id="CHEBI:58349"/>
        <dbReference type="ChEBI" id="CHEBI:58672"/>
        <dbReference type="ChEBI" id="CHEBI:456215"/>
        <dbReference type="EC" id="1.2.1.95"/>
    </reaction>
</comment>
<keyword evidence="12 21" id="KW-0560">Oxidoreductase</keyword>
<dbReference type="NCBIfam" id="TIGR03443">
    <property type="entry name" value="alpha_am_amid"/>
    <property type="match status" value="1"/>
</dbReference>
<dbReference type="InterPro" id="IPR036291">
    <property type="entry name" value="NAD(P)-bd_dom_sf"/>
</dbReference>
<evidence type="ECO:0000259" key="20">
    <source>
        <dbReference type="PROSITE" id="PS50075"/>
    </source>
</evidence>
<evidence type="ECO:0000256" key="2">
    <source>
        <dbReference type="ARBA" id="ARBA00003499"/>
    </source>
</evidence>
<dbReference type="InterPro" id="IPR042099">
    <property type="entry name" value="ANL_N_sf"/>
</dbReference>
<keyword evidence="22" id="KW-1185">Reference proteome</keyword>
<evidence type="ECO:0000313" key="21">
    <source>
        <dbReference type="EMBL" id="KEZ40103.1"/>
    </source>
</evidence>
<feature type="domain" description="Carrier" evidence="20">
    <location>
        <begin position="636"/>
        <end position="715"/>
    </location>
</feature>
<comment type="similarity">
    <text evidence="4">Belongs to the ATP-dependent AMP-binding enzyme family.</text>
</comment>
<dbReference type="InterPro" id="IPR000873">
    <property type="entry name" value="AMP-dep_synth/lig_dom"/>
</dbReference>
<evidence type="ECO:0000256" key="12">
    <source>
        <dbReference type="ARBA" id="ARBA00023002"/>
    </source>
</evidence>
<dbReference type="Pfam" id="PF07993">
    <property type="entry name" value="NAD_binding_4"/>
    <property type="match status" value="1"/>
</dbReference>
<dbReference type="VEuPathDB" id="FungiDB:SAPIO_CDS9122"/>
<dbReference type="InterPro" id="IPR036736">
    <property type="entry name" value="ACP-like_sf"/>
</dbReference>
<dbReference type="GeneID" id="27728194"/>
<dbReference type="SUPFAM" id="SSF47336">
    <property type="entry name" value="ACP-like"/>
    <property type="match status" value="1"/>
</dbReference>
<comment type="function">
    <text evidence="2">Catalyzes the activation of alpha-aminoadipate by ATP-dependent adenylation and the reduction of activated alpha-aminoadipate by NADPH. The activated alpha-aminoadipate is bound to the phosphopantheinyl group of the enzyme itself before it is reduced to (S)-2-amino-6-oxohexanoate.</text>
</comment>
<dbReference type="NCBIfam" id="TIGR01746">
    <property type="entry name" value="Thioester-redct"/>
    <property type="match status" value="1"/>
</dbReference>
<dbReference type="CDD" id="cd05235">
    <property type="entry name" value="SDR_e1"/>
    <property type="match status" value="1"/>
</dbReference>
<evidence type="ECO:0000313" key="22">
    <source>
        <dbReference type="Proteomes" id="UP000028545"/>
    </source>
</evidence>
<dbReference type="InterPro" id="IPR014397">
    <property type="entry name" value="Lys2"/>
</dbReference>
<evidence type="ECO:0000256" key="16">
    <source>
        <dbReference type="ARBA" id="ARBA00048260"/>
    </source>
</evidence>
<sequence length="1182" mass="130209">MSPSTSLPDPTIDLGWDDFRGAIHDIFAANAVAHPERHCVVETKGPRNPERIFTYKQINESSNQLAHFFLDNGCELGDVVMIYAHRSVDLVVAYMGALKAGATVSVLDPQYPADRQKILLEVANPVFLVQIQRATDESGKLADTVAEFIKNSLKIKAEIPALRLADNGDLKGGEVDGKDCLQPQEARKDRLPGILVGPDSIPTLSFTSGSEGKPKGVQGRHFSLTYYFPWMAEKFNLSENDRFTMLSGIAHDPIQRDIFTPLFLASRLIIPPQDLIAHELLAEWVRENEVTVTHLTPAMGQILVGGASAQIPSLRNAFFVGDLLTKKDCRKLQDLAPNVNIINMYGSTESQRSVSYFEIPPKAKQPDALDALPDIIPVGQGMFNVQLLVVDRDNKNRICDVGEQGELFLRAGGLAEGYLGDDETIRKLNESKFLTNWFVDTKIWEKKFEEKVAANGRQPWMKLYKGPRDRLYRTGDLGRALPDGSVECTGRVDNQVKIRGFRIELGEIDTHLSHHPFVRENVTVLRRDENEEPKLVSYIVPEAKRWLQHLKESGKSVDEAEDESMIGMFKKYKSLSDDCKNFLKAKVPHYAVPTMFIPLARMPLNPNGKIDKPALPFPSKETDLALLVRRPSQAYHAMTETQKRVAKIWASVIPNRTARMFVPESNFFEEGGHSILAQQMLFNVRKEWKEIDIPMSVIFQSQTLGEFATEIDRAQDPTGLRLDVPPLINFGSNAEDEAYAADARDLVKQLPNSIRSADVRVPGPKTVFLTGATGFLGSYILRQLLSDPETRVIAHVRGKDAASGVSRIETISKAYSIWSDGWRPRLEAVTGDISKPNLGLSQADWDRVANEADAIIHNGAQVNWMLPYSSMRAANVLSTVECVNLAATGKPKSLAFVSSTSTLDSDHYVELSQKSIAEGGTGVQEDDDLEGSRKGLGTGYGQSKWASEYIVREAGKRGLVGAVIRPGYVTGDPVSGTSITDDFLVRLWKGCLQVQARPDIANTVNQVPVTQVSRIVVASVLHPPVSPLGVVQVTSHPRLTMNEWIGALEKYGYDVPKVPYADWCAKLLAYVSDEKKEEHALLPLFHFVTGDLPANTVAPELDDRNAATALRSAGGLSAEEEKDPLVAGAVTLDVAGRYLAYLVATGFMPAPEGKGEREVPKLELGEEKLTALAALGGRAAAR</sequence>
<evidence type="ECO:0000256" key="11">
    <source>
        <dbReference type="ARBA" id="ARBA00022857"/>
    </source>
</evidence>
<evidence type="ECO:0000256" key="1">
    <source>
        <dbReference type="ARBA" id="ARBA00001957"/>
    </source>
</evidence>
<dbReference type="OrthoDB" id="329835at2759"/>
<evidence type="ECO:0000256" key="14">
    <source>
        <dbReference type="ARBA" id="ARBA00031335"/>
    </source>
</evidence>
<dbReference type="PANTHER" id="PTHR44845">
    <property type="entry name" value="CARRIER DOMAIN-CONTAINING PROTEIN"/>
    <property type="match status" value="1"/>
</dbReference>
<dbReference type="PANTHER" id="PTHR44845:SF1">
    <property type="entry name" value="L-2-AMINOADIPATE REDUCTASE"/>
    <property type="match status" value="1"/>
</dbReference>
<comment type="pathway">
    <text evidence="3">Amino-acid biosynthesis; L-lysine biosynthesis via AAA pathway; L-lysine from L-alpha-aminoadipate (fungal route): step 1/3.</text>
</comment>
<dbReference type="SUPFAM" id="SSF56801">
    <property type="entry name" value="Acetyl-CoA synthetase-like"/>
    <property type="match status" value="1"/>
</dbReference>
<comment type="cofactor">
    <cofactor evidence="1">
        <name>pantetheine 4'-phosphate</name>
        <dbReference type="ChEBI" id="CHEBI:47942"/>
    </cofactor>
</comment>
<dbReference type="GO" id="GO:0004043">
    <property type="term" value="F:L-aminoadipate-semialdehyde dehydrogenase [NAD(P)+] activity"/>
    <property type="evidence" value="ECO:0007669"/>
    <property type="project" value="UniProtKB-EC"/>
</dbReference>
<dbReference type="Gene3D" id="1.10.1200.10">
    <property type="entry name" value="ACP-like"/>
    <property type="match status" value="1"/>
</dbReference>
<proteinExistence type="inferred from homology"/>
<evidence type="ECO:0000256" key="6">
    <source>
        <dbReference type="ARBA" id="ARBA00013073"/>
    </source>
</evidence>
<dbReference type="RefSeq" id="XP_016639902.1">
    <property type="nucleotide sequence ID" value="XM_016790599.1"/>
</dbReference>
<dbReference type="PIRSF" id="PIRSF001617">
    <property type="entry name" value="Alpha-AR"/>
    <property type="match status" value="1"/>
</dbReference>
<dbReference type="AlphaFoldDB" id="A0A084FYE1"/>
<evidence type="ECO:0000256" key="8">
    <source>
        <dbReference type="ARBA" id="ARBA00022553"/>
    </source>
</evidence>
<dbReference type="EC" id="1.2.1.95" evidence="5"/>
<evidence type="ECO:0000256" key="5">
    <source>
        <dbReference type="ARBA" id="ARBA00012913"/>
    </source>
</evidence>
<keyword evidence="11" id="KW-0521">NADP</keyword>
<evidence type="ECO:0000256" key="3">
    <source>
        <dbReference type="ARBA" id="ARBA00004827"/>
    </source>
</evidence>
<evidence type="ECO:0000256" key="15">
    <source>
        <dbReference type="ARBA" id="ARBA00032195"/>
    </source>
</evidence>
<evidence type="ECO:0000256" key="7">
    <source>
        <dbReference type="ARBA" id="ARBA00022450"/>
    </source>
</evidence>
<organism evidence="21 22">
    <name type="scientific">Pseudallescheria apiosperma</name>
    <name type="common">Scedosporium apiospermum</name>
    <dbReference type="NCBI Taxonomy" id="563466"/>
    <lineage>
        <taxon>Eukaryota</taxon>
        <taxon>Fungi</taxon>
        <taxon>Dikarya</taxon>
        <taxon>Ascomycota</taxon>
        <taxon>Pezizomycotina</taxon>
        <taxon>Sordariomycetes</taxon>
        <taxon>Hypocreomycetidae</taxon>
        <taxon>Microascales</taxon>
        <taxon>Microascaceae</taxon>
        <taxon>Scedosporium</taxon>
    </lineage>
</organism>
<evidence type="ECO:0000256" key="17">
    <source>
        <dbReference type="ARBA" id="ARBA00048414"/>
    </source>
</evidence>
<dbReference type="Gene3D" id="3.40.50.720">
    <property type="entry name" value="NAD(P)-binding Rossmann-like Domain"/>
    <property type="match status" value="1"/>
</dbReference>
<dbReference type="InterPro" id="IPR020845">
    <property type="entry name" value="AMP-binding_CS"/>
</dbReference>
<dbReference type="InterPro" id="IPR013120">
    <property type="entry name" value="FAR_NAD-bd"/>
</dbReference>
<dbReference type="OMA" id="ENDKFTM"/>
<dbReference type="Pfam" id="PF00550">
    <property type="entry name" value="PP-binding"/>
    <property type="match status" value="1"/>
</dbReference>
<dbReference type="Proteomes" id="UP000028545">
    <property type="component" value="Unassembled WGS sequence"/>
</dbReference>
<evidence type="ECO:0000256" key="10">
    <source>
        <dbReference type="ARBA" id="ARBA00022605"/>
    </source>
</evidence>
<keyword evidence="10" id="KW-0028">Amino-acid biosynthesis</keyword>
<feature type="region of interest" description="Disordered" evidence="19">
    <location>
        <begin position="916"/>
        <end position="935"/>
    </location>
</feature>
<comment type="catalytic activity">
    <reaction evidence="17">
        <text>(S)-2-amino-6-oxohexanoate + NAD(+) + H2O = L-2-aminoadipate + NADH + 2 H(+)</text>
        <dbReference type="Rhea" id="RHEA:12308"/>
        <dbReference type="ChEBI" id="CHEBI:15377"/>
        <dbReference type="ChEBI" id="CHEBI:15378"/>
        <dbReference type="ChEBI" id="CHEBI:57540"/>
        <dbReference type="ChEBI" id="CHEBI:57945"/>
        <dbReference type="ChEBI" id="CHEBI:58321"/>
        <dbReference type="ChEBI" id="CHEBI:58672"/>
        <dbReference type="EC" id="1.2.1.31"/>
    </reaction>
</comment>
<dbReference type="Gene3D" id="3.40.50.12780">
    <property type="entry name" value="N-terminal domain of ligase-like"/>
    <property type="match status" value="1"/>
</dbReference>
<evidence type="ECO:0000256" key="9">
    <source>
        <dbReference type="ARBA" id="ARBA00022598"/>
    </source>
</evidence>
<name>A0A084FYE1_PSEDA</name>
<dbReference type="InterPro" id="IPR010080">
    <property type="entry name" value="Thioester_reductase-like_dom"/>
</dbReference>
<comment type="caution">
    <text evidence="21">The sequence shown here is derived from an EMBL/GenBank/DDBJ whole genome shotgun (WGS) entry which is preliminary data.</text>
</comment>
<reference evidence="21 22" key="1">
    <citation type="journal article" date="2014" name="Genome Announc.">
        <title>Draft genome sequence of the pathogenic fungus Scedosporium apiospermum.</title>
        <authorList>
            <person name="Vandeputte P."/>
            <person name="Ghamrawi S."/>
            <person name="Rechenmann M."/>
            <person name="Iltis A."/>
            <person name="Giraud S."/>
            <person name="Fleury M."/>
            <person name="Thornton C."/>
            <person name="Delhaes L."/>
            <person name="Meyer W."/>
            <person name="Papon N."/>
            <person name="Bouchara J.P."/>
        </authorList>
    </citation>
    <scope>NUCLEOTIDE SEQUENCE [LARGE SCALE GENOMIC DNA]</scope>
    <source>
        <strain evidence="21 22">IHEM 14462</strain>
    </source>
</reference>
<dbReference type="KEGG" id="sapo:SAPIO_CDS9122"/>
<dbReference type="NCBIfam" id="TIGR01733">
    <property type="entry name" value="AA-adenyl-dom"/>
    <property type="match status" value="1"/>
</dbReference>
<evidence type="ECO:0000256" key="18">
    <source>
        <dbReference type="ARBA" id="ARBA00049537"/>
    </source>
</evidence>
<dbReference type="InterPro" id="IPR045851">
    <property type="entry name" value="AMP-bd_C_sf"/>
</dbReference>
<keyword evidence="9" id="KW-0436">Ligase</keyword>
<dbReference type="InterPro" id="IPR010071">
    <property type="entry name" value="AA_adenyl_dom"/>
</dbReference>
<dbReference type="InterPro" id="IPR009081">
    <property type="entry name" value="PP-bd_ACP"/>
</dbReference>
<keyword evidence="8" id="KW-0597">Phosphoprotein</keyword>
<dbReference type="EMBL" id="JOWA01000132">
    <property type="protein sequence ID" value="KEZ40103.1"/>
    <property type="molecule type" value="Genomic_DNA"/>
</dbReference>
<comment type="catalytic activity">
    <reaction evidence="18">
        <text>(S)-2-amino-6-oxohexanoate + NADP(+) + H2O = L-2-aminoadipate + NADPH + 2 H(+)</text>
        <dbReference type="Rhea" id="RHEA:12304"/>
        <dbReference type="ChEBI" id="CHEBI:15377"/>
        <dbReference type="ChEBI" id="CHEBI:15378"/>
        <dbReference type="ChEBI" id="CHEBI:57783"/>
        <dbReference type="ChEBI" id="CHEBI:58321"/>
        <dbReference type="ChEBI" id="CHEBI:58349"/>
        <dbReference type="ChEBI" id="CHEBI:58672"/>
        <dbReference type="EC" id="1.2.1.31"/>
    </reaction>
</comment>
<evidence type="ECO:0000256" key="19">
    <source>
        <dbReference type="SAM" id="MobiDB-lite"/>
    </source>
</evidence>
<keyword evidence="7" id="KW-0596">Phosphopantetheine</keyword>
<dbReference type="GO" id="GO:0016874">
    <property type="term" value="F:ligase activity"/>
    <property type="evidence" value="ECO:0007669"/>
    <property type="project" value="UniProtKB-KW"/>
</dbReference>
<accession>A0A084FYE1</accession>
<dbReference type="SUPFAM" id="SSF51735">
    <property type="entry name" value="NAD(P)-binding Rossmann-fold domains"/>
    <property type="match status" value="1"/>
</dbReference>
<dbReference type="EC" id="1.2.1.31" evidence="6"/>